<name>A0AAU7AWT4_9ACTN</name>
<evidence type="ECO:0000256" key="2">
    <source>
        <dbReference type="ARBA" id="ARBA00022679"/>
    </source>
</evidence>
<dbReference type="GO" id="GO:0016746">
    <property type="term" value="F:acyltransferase activity"/>
    <property type="evidence" value="ECO:0007669"/>
    <property type="project" value="UniProtKB-KW"/>
</dbReference>
<dbReference type="Gene3D" id="2.160.10.10">
    <property type="entry name" value="Hexapeptide repeat proteins"/>
    <property type="match status" value="1"/>
</dbReference>
<reference evidence="4" key="1">
    <citation type="submission" date="2022-12" db="EMBL/GenBank/DDBJ databases">
        <title>Paraconexibacter alkalitolerans sp. nov. and Baekduia alba sp. nov., isolated from soil and emended description of the genera Paraconexibacter (Chun et al., 2020) and Baekduia (An et al., 2020).</title>
        <authorList>
            <person name="Vieira S."/>
            <person name="Huber K.J."/>
            <person name="Geppert A."/>
            <person name="Wolf J."/>
            <person name="Neumann-Schaal M."/>
            <person name="Muesken M."/>
            <person name="Overmann J."/>
        </authorList>
    </citation>
    <scope>NUCLEOTIDE SEQUENCE</scope>
    <source>
        <strain evidence="4">AEG42_29</strain>
    </source>
</reference>
<comment type="similarity">
    <text evidence="1">Belongs to the transferase hexapeptide repeat family.</text>
</comment>
<protein>
    <recommendedName>
        <fullName evidence="5">Serine acetyltransferase</fullName>
    </recommendedName>
</protein>
<evidence type="ECO:0000313" key="4">
    <source>
        <dbReference type="EMBL" id="XAY06157.1"/>
    </source>
</evidence>
<dbReference type="InterPro" id="IPR001451">
    <property type="entry name" value="Hexapep"/>
</dbReference>
<dbReference type="SUPFAM" id="SSF51161">
    <property type="entry name" value="Trimeric LpxA-like enzymes"/>
    <property type="match status" value="1"/>
</dbReference>
<evidence type="ECO:0000256" key="3">
    <source>
        <dbReference type="ARBA" id="ARBA00023315"/>
    </source>
</evidence>
<dbReference type="AlphaFoldDB" id="A0AAU7AWT4"/>
<sequence>MTNHPDAPEPETLGLLQLIWSDYEHHVAWRGDERRSALLRAPIRLLTNTSLRACVLVRLTCASPRWMHWFWRSVLVALHSSEVVYGAKIGPGLCLPHPFGIGVGGDVAIGRNVTLSQNVTMGSDRRHAGEPQLGDDVVVLPGAMLAGPIRIGHGAVIGANTVVTEDVPDGGMAAAPRTRIVARQVKWDV</sequence>
<keyword evidence="3" id="KW-0012">Acyltransferase</keyword>
<evidence type="ECO:0000256" key="1">
    <source>
        <dbReference type="ARBA" id="ARBA00007274"/>
    </source>
</evidence>
<organism evidence="4">
    <name type="scientific">Paraconexibacter sp. AEG42_29</name>
    <dbReference type="NCBI Taxonomy" id="2997339"/>
    <lineage>
        <taxon>Bacteria</taxon>
        <taxon>Bacillati</taxon>
        <taxon>Actinomycetota</taxon>
        <taxon>Thermoleophilia</taxon>
        <taxon>Solirubrobacterales</taxon>
        <taxon>Paraconexibacteraceae</taxon>
        <taxon>Paraconexibacter</taxon>
    </lineage>
</organism>
<dbReference type="KEGG" id="parq:DSM112329_03020"/>
<dbReference type="RefSeq" id="WP_354697395.1">
    <property type="nucleotide sequence ID" value="NZ_CP114014.1"/>
</dbReference>
<accession>A0AAU7AWT4</accession>
<evidence type="ECO:0008006" key="5">
    <source>
        <dbReference type="Google" id="ProtNLM"/>
    </source>
</evidence>
<proteinExistence type="inferred from homology"/>
<gene>
    <name evidence="4" type="ORF">DSM112329_03020</name>
</gene>
<dbReference type="PANTHER" id="PTHR42811">
    <property type="entry name" value="SERINE ACETYLTRANSFERASE"/>
    <property type="match status" value="1"/>
</dbReference>
<dbReference type="InterPro" id="IPR011004">
    <property type="entry name" value="Trimer_LpxA-like_sf"/>
</dbReference>
<keyword evidence="2" id="KW-0808">Transferase</keyword>
<dbReference type="EMBL" id="CP114014">
    <property type="protein sequence ID" value="XAY06157.1"/>
    <property type="molecule type" value="Genomic_DNA"/>
</dbReference>
<dbReference type="InterPro" id="IPR045304">
    <property type="entry name" value="LbH_SAT"/>
</dbReference>
<dbReference type="Pfam" id="PF00132">
    <property type="entry name" value="Hexapep"/>
    <property type="match status" value="1"/>
</dbReference>
<dbReference type="CDD" id="cd03354">
    <property type="entry name" value="LbH_SAT"/>
    <property type="match status" value="1"/>
</dbReference>